<evidence type="ECO:0000256" key="1">
    <source>
        <dbReference type="SAM" id="MobiDB-lite"/>
    </source>
</evidence>
<proteinExistence type="predicted"/>
<evidence type="ECO:0000256" key="2">
    <source>
        <dbReference type="SAM" id="SignalP"/>
    </source>
</evidence>
<dbReference type="Proteomes" id="UP000494255">
    <property type="component" value="Unassembled WGS sequence"/>
</dbReference>
<evidence type="ECO:0000313" key="4">
    <source>
        <dbReference type="Proteomes" id="UP000494255"/>
    </source>
</evidence>
<accession>A0A6J5C4T7</accession>
<reference evidence="3 4" key="1">
    <citation type="submission" date="2020-04" db="EMBL/GenBank/DDBJ databases">
        <authorList>
            <person name="De Canck E."/>
        </authorList>
    </citation>
    <scope>NUCLEOTIDE SEQUENCE [LARGE SCALE GENOMIC DNA]</scope>
    <source>
        <strain evidence="3 4">LMG 24238</strain>
    </source>
</reference>
<organism evidence="3 4">
    <name type="scientific">Paraburkholderia sediminicola</name>
    <dbReference type="NCBI Taxonomy" id="458836"/>
    <lineage>
        <taxon>Bacteria</taxon>
        <taxon>Pseudomonadati</taxon>
        <taxon>Pseudomonadota</taxon>
        <taxon>Betaproteobacteria</taxon>
        <taxon>Burkholderiales</taxon>
        <taxon>Burkholderiaceae</taxon>
        <taxon>Paraburkholderia</taxon>
    </lineage>
</organism>
<protein>
    <submittedName>
        <fullName evidence="3">Uncharacterized protein</fullName>
    </submittedName>
</protein>
<dbReference type="EMBL" id="CADIKC010000008">
    <property type="protein sequence ID" value="CAB3726167.1"/>
    <property type="molecule type" value="Genomic_DNA"/>
</dbReference>
<feature type="region of interest" description="Disordered" evidence="1">
    <location>
        <begin position="28"/>
        <end position="73"/>
    </location>
</feature>
<keyword evidence="2" id="KW-0732">Signal</keyword>
<sequence>MKNRFVVALAVFASLAVSFAFAPEAVAQTRAPGTKQMQDTQRKAEHKARSTHKKTHQNVAPQKAGSAGPASAP</sequence>
<evidence type="ECO:0000313" key="3">
    <source>
        <dbReference type="EMBL" id="CAB3726167.1"/>
    </source>
</evidence>
<gene>
    <name evidence="3" type="ORF">LMG24238_05327</name>
</gene>
<name>A0A6J5C4T7_9BURK</name>
<dbReference type="AlphaFoldDB" id="A0A6J5C4T7"/>
<keyword evidence="4" id="KW-1185">Reference proteome</keyword>
<feature type="chain" id="PRO_5026747857" evidence="2">
    <location>
        <begin position="23"/>
        <end position="73"/>
    </location>
</feature>
<feature type="compositionally biased region" description="Basic residues" evidence="1">
    <location>
        <begin position="44"/>
        <end position="56"/>
    </location>
</feature>
<feature type="signal peptide" evidence="2">
    <location>
        <begin position="1"/>
        <end position="22"/>
    </location>
</feature>